<dbReference type="PROSITE" id="PS00028">
    <property type="entry name" value="ZINC_FINGER_C2H2_1"/>
    <property type="match status" value="1"/>
</dbReference>
<feature type="region of interest" description="Disordered" evidence="9">
    <location>
        <begin position="1"/>
        <end position="75"/>
    </location>
</feature>
<reference evidence="11" key="1">
    <citation type="journal article" date="2023" name="Science">
        <title>Genome structures resolve the early diversification of teleost fishes.</title>
        <authorList>
            <person name="Parey E."/>
            <person name="Louis A."/>
            <person name="Montfort J."/>
            <person name="Bouchez O."/>
            <person name="Roques C."/>
            <person name="Iampietro C."/>
            <person name="Lluch J."/>
            <person name="Castinel A."/>
            <person name="Donnadieu C."/>
            <person name="Desvignes T."/>
            <person name="Floi Bucao C."/>
            <person name="Jouanno E."/>
            <person name="Wen M."/>
            <person name="Mejri S."/>
            <person name="Dirks R."/>
            <person name="Jansen H."/>
            <person name="Henkel C."/>
            <person name="Chen W.J."/>
            <person name="Zahm M."/>
            <person name="Cabau C."/>
            <person name="Klopp C."/>
            <person name="Thompson A.W."/>
            <person name="Robinson-Rechavi M."/>
            <person name="Braasch I."/>
            <person name="Lecointre G."/>
            <person name="Bobe J."/>
            <person name="Postlethwait J.H."/>
            <person name="Berthelot C."/>
            <person name="Roest Crollius H."/>
            <person name="Guiguen Y."/>
        </authorList>
    </citation>
    <scope>NUCLEOTIDE SEQUENCE</scope>
    <source>
        <strain evidence="11">NC1722</strain>
    </source>
</reference>
<evidence type="ECO:0000259" key="10">
    <source>
        <dbReference type="PROSITE" id="PS50157"/>
    </source>
</evidence>
<evidence type="ECO:0000256" key="5">
    <source>
        <dbReference type="ARBA" id="ARBA00022833"/>
    </source>
</evidence>
<evidence type="ECO:0000256" key="9">
    <source>
        <dbReference type="SAM" id="MobiDB-lite"/>
    </source>
</evidence>
<dbReference type="InterPro" id="IPR036236">
    <property type="entry name" value="Znf_C2H2_sf"/>
</dbReference>
<comment type="subcellular location">
    <subcellularLocation>
        <location evidence="1">Nucleus</location>
    </subcellularLocation>
</comment>
<dbReference type="GO" id="GO:0000977">
    <property type="term" value="F:RNA polymerase II transcription regulatory region sequence-specific DNA binding"/>
    <property type="evidence" value="ECO:0007669"/>
    <property type="project" value="TreeGrafter"/>
</dbReference>
<organism evidence="11 12">
    <name type="scientific">Aldrovandia affinis</name>
    <dbReference type="NCBI Taxonomy" id="143900"/>
    <lineage>
        <taxon>Eukaryota</taxon>
        <taxon>Metazoa</taxon>
        <taxon>Chordata</taxon>
        <taxon>Craniata</taxon>
        <taxon>Vertebrata</taxon>
        <taxon>Euteleostomi</taxon>
        <taxon>Actinopterygii</taxon>
        <taxon>Neopterygii</taxon>
        <taxon>Teleostei</taxon>
        <taxon>Notacanthiformes</taxon>
        <taxon>Halosauridae</taxon>
        <taxon>Aldrovandia</taxon>
    </lineage>
</organism>
<evidence type="ECO:0000256" key="6">
    <source>
        <dbReference type="ARBA" id="ARBA00023125"/>
    </source>
</evidence>
<dbReference type="Pfam" id="PF00096">
    <property type="entry name" value="zf-C2H2"/>
    <property type="match status" value="1"/>
</dbReference>
<dbReference type="PROSITE" id="PS50157">
    <property type="entry name" value="ZINC_FINGER_C2H2_2"/>
    <property type="match status" value="1"/>
</dbReference>
<dbReference type="PANTHER" id="PTHR24381:SF390">
    <property type="entry name" value="ZINC FINGER PROTEIN 37 HOMOLOG"/>
    <property type="match status" value="1"/>
</dbReference>
<keyword evidence="6" id="KW-0238">DNA-binding</keyword>
<dbReference type="InterPro" id="IPR013087">
    <property type="entry name" value="Znf_C2H2_type"/>
</dbReference>
<evidence type="ECO:0000313" key="11">
    <source>
        <dbReference type="EMBL" id="KAJ8373417.1"/>
    </source>
</evidence>
<feature type="compositionally biased region" description="Basic and acidic residues" evidence="9">
    <location>
        <begin position="295"/>
        <end position="352"/>
    </location>
</feature>
<dbReference type="FunFam" id="3.30.160.60:FF:000446">
    <property type="entry name" value="Zinc finger protein"/>
    <property type="match status" value="1"/>
</dbReference>
<feature type="compositionally biased region" description="Basic and acidic residues" evidence="9">
    <location>
        <begin position="369"/>
        <end position="409"/>
    </location>
</feature>
<accession>A0AAD7RBS9</accession>
<keyword evidence="12" id="KW-1185">Reference proteome</keyword>
<keyword evidence="7" id="KW-0539">Nucleus</keyword>
<feature type="region of interest" description="Disordered" evidence="9">
    <location>
        <begin position="465"/>
        <end position="492"/>
    </location>
</feature>
<name>A0AAD7RBS9_9TELE</name>
<evidence type="ECO:0000313" key="12">
    <source>
        <dbReference type="Proteomes" id="UP001221898"/>
    </source>
</evidence>
<feature type="compositionally biased region" description="Basic and acidic residues" evidence="9">
    <location>
        <begin position="30"/>
        <end position="41"/>
    </location>
</feature>
<sequence length="808" mass="88523">MNVREENLPCPSEVCEHELAAADYDDEQDETAHKGTEKEAGASETEEGAESGESGTDRPKKRPSPDTWKANVQKRRRMMVAAELRAVDERAGTVDTPSEQGNHAEELAEQRRARHGVWMVRGPESVLTAEAESESTNWRLRHTESEHGAQRLNRAGPEFITRETRPRRTTFFSQVESDTVAKGPACLYETEVDPESLSIASIMEVLANAAVAEICKVVDDGYAVLRVEMSQSLKENKALKRKLQMMELRGARGCAEKSSNVTNTRPHGAQSCDKMRTATESHFPGDAGVFGRPLDGQRRDGDAPGVDQDRIPRDECAGVEEGRTESLLIKEERLEEDSDPHGEMDVREERAVGSRAGGGGRPPVQETQNKAENHTEEFTEQHRTRHGVWEHADVEEERGSDSSLVKEESAEMAPRACSTPGGAVEMGAATGGRPRTLNTQTPPPAHLPEQHWMPHSVLEVSGPETALKTEPENDSVKKSLQRRGAERRAGGLNSLDSGFVMFERPAGQLGTYCAQGSANTEIEDPCCSYSTETDSESLSFHPETRSFPATEEVAGSGVSFSGRSDAKPEAVVVGPVSASEALETHSAFSKRPPPAVASVPRGLCREDRCRGGLQLRGLNREGPPRAQRPCPKTRCKYGTRKERNVCTFCGKCFGGSTSLEAHHRVHTGEKPFVCGQCGKRFTQYGNLKCVAGVEEARTESLLIKEERLEEDSDPQGEMDVREERFVESDSDGVEQAPSVDLLTPPTVCRQTRHGVWEVSGPESVLKAEAESESVKTLQHTGCEQSTGRLHSSCPEAAVAFSHRERGWQ</sequence>
<dbReference type="Proteomes" id="UP001221898">
    <property type="component" value="Unassembled WGS sequence"/>
</dbReference>
<dbReference type="SUPFAM" id="SSF57667">
    <property type="entry name" value="beta-beta-alpha zinc fingers"/>
    <property type="match status" value="1"/>
</dbReference>
<dbReference type="GO" id="GO:0008270">
    <property type="term" value="F:zinc ion binding"/>
    <property type="evidence" value="ECO:0007669"/>
    <property type="project" value="UniProtKB-KW"/>
</dbReference>
<evidence type="ECO:0000256" key="3">
    <source>
        <dbReference type="ARBA" id="ARBA00022737"/>
    </source>
</evidence>
<evidence type="ECO:0000256" key="4">
    <source>
        <dbReference type="ARBA" id="ARBA00022771"/>
    </source>
</evidence>
<proteinExistence type="predicted"/>
<comment type="caution">
    <text evidence="11">The sequence shown here is derived from an EMBL/GenBank/DDBJ whole genome shotgun (WGS) entry which is preliminary data.</text>
</comment>
<keyword evidence="3" id="KW-0677">Repeat</keyword>
<feature type="region of interest" description="Disordered" evidence="9">
    <location>
        <begin position="279"/>
        <end position="445"/>
    </location>
</feature>
<keyword evidence="4 8" id="KW-0863">Zinc-finger</keyword>
<feature type="compositionally biased region" description="Basic and acidic residues" evidence="9">
    <location>
        <begin position="467"/>
        <end position="489"/>
    </location>
</feature>
<evidence type="ECO:0000256" key="8">
    <source>
        <dbReference type="PROSITE-ProRule" id="PRU00042"/>
    </source>
</evidence>
<dbReference type="GO" id="GO:0005634">
    <property type="term" value="C:nucleus"/>
    <property type="evidence" value="ECO:0007669"/>
    <property type="project" value="UniProtKB-SubCell"/>
</dbReference>
<dbReference type="GO" id="GO:0000981">
    <property type="term" value="F:DNA-binding transcription factor activity, RNA polymerase II-specific"/>
    <property type="evidence" value="ECO:0007669"/>
    <property type="project" value="TreeGrafter"/>
</dbReference>
<dbReference type="EMBL" id="JAINUG010000362">
    <property type="protein sequence ID" value="KAJ8373417.1"/>
    <property type="molecule type" value="Genomic_DNA"/>
</dbReference>
<dbReference type="PANTHER" id="PTHR24381">
    <property type="entry name" value="ZINC FINGER PROTEIN"/>
    <property type="match status" value="1"/>
</dbReference>
<dbReference type="AlphaFoldDB" id="A0AAD7RBS9"/>
<keyword evidence="5" id="KW-0862">Zinc</keyword>
<evidence type="ECO:0000256" key="7">
    <source>
        <dbReference type="ARBA" id="ARBA00023242"/>
    </source>
</evidence>
<evidence type="ECO:0000256" key="2">
    <source>
        <dbReference type="ARBA" id="ARBA00022723"/>
    </source>
</evidence>
<feature type="domain" description="C2H2-type" evidence="10">
    <location>
        <begin position="644"/>
        <end position="671"/>
    </location>
</feature>
<gene>
    <name evidence="11" type="ORF">AAFF_G00265440</name>
</gene>
<keyword evidence="2" id="KW-0479">Metal-binding</keyword>
<evidence type="ECO:0000256" key="1">
    <source>
        <dbReference type="ARBA" id="ARBA00004123"/>
    </source>
</evidence>
<dbReference type="Gene3D" id="3.30.160.60">
    <property type="entry name" value="Classic Zinc Finger"/>
    <property type="match status" value="2"/>
</dbReference>
<protein>
    <recommendedName>
        <fullName evidence="10">C2H2-type domain-containing protein</fullName>
    </recommendedName>
</protein>